<organism evidence="1 2">
    <name type="scientific">Teratosphaeria nubilosa</name>
    <dbReference type="NCBI Taxonomy" id="161662"/>
    <lineage>
        <taxon>Eukaryota</taxon>
        <taxon>Fungi</taxon>
        <taxon>Dikarya</taxon>
        <taxon>Ascomycota</taxon>
        <taxon>Pezizomycotina</taxon>
        <taxon>Dothideomycetes</taxon>
        <taxon>Dothideomycetidae</taxon>
        <taxon>Mycosphaerellales</taxon>
        <taxon>Teratosphaeriaceae</taxon>
        <taxon>Teratosphaeria</taxon>
    </lineage>
</organism>
<sequence length="77" mass="8632">MIHSRCRISASFNGGVIWIHVMTCQLQTAWAVHSRQVLHESLPGHLGSDACCRTDRDPRQGIARSRSFTKLPRDGSM</sequence>
<dbReference type="AlphaFoldDB" id="A0A6G1LP07"/>
<protein>
    <submittedName>
        <fullName evidence="1">Uncharacterized protein</fullName>
    </submittedName>
</protein>
<dbReference type="Proteomes" id="UP000799436">
    <property type="component" value="Unassembled WGS sequence"/>
</dbReference>
<dbReference type="EMBL" id="ML995808">
    <property type="protein sequence ID" value="KAF2774380.1"/>
    <property type="molecule type" value="Genomic_DNA"/>
</dbReference>
<evidence type="ECO:0000313" key="1">
    <source>
        <dbReference type="EMBL" id="KAF2774380.1"/>
    </source>
</evidence>
<proteinExistence type="predicted"/>
<evidence type="ECO:0000313" key="2">
    <source>
        <dbReference type="Proteomes" id="UP000799436"/>
    </source>
</evidence>
<gene>
    <name evidence="1" type="ORF">EJ03DRAFT_5658</name>
</gene>
<name>A0A6G1LP07_9PEZI</name>
<keyword evidence="2" id="KW-1185">Reference proteome</keyword>
<reference evidence="1" key="1">
    <citation type="journal article" date="2020" name="Stud. Mycol.">
        <title>101 Dothideomycetes genomes: a test case for predicting lifestyles and emergence of pathogens.</title>
        <authorList>
            <person name="Haridas S."/>
            <person name="Albert R."/>
            <person name="Binder M."/>
            <person name="Bloem J."/>
            <person name="Labutti K."/>
            <person name="Salamov A."/>
            <person name="Andreopoulos B."/>
            <person name="Baker S."/>
            <person name="Barry K."/>
            <person name="Bills G."/>
            <person name="Bluhm B."/>
            <person name="Cannon C."/>
            <person name="Castanera R."/>
            <person name="Culley D."/>
            <person name="Daum C."/>
            <person name="Ezra D."/>
            <person name="Gonzalez J."/>
            <person name="Henrissat B."/>
            <person name="Kuo A."/>
            <person name="Liang C."/>
            <person name="Lipzen A."/>
            <person name="Lutzoni F."/>
            <person name="Magnuson J."/>
            <person name="Mondo S."/>
            <person name="Nolan M."/>
            <person name="Ohm R."/>
            <person name="Pangilinan J."/>
            <person name="Park H.-J."/>
            <person name="Ramirez L."/>
            <person name="Alfaro M."/>
            <person name="Sun H."/>
            <person name="Tritt A."/>
            <person name="Yoshinaga Y."/>
            <person name="Zwiers L.-H."/>
            <person name="Turgeon B."/>
            <person name="Goodwin S."/>
            <person name="Spatafora J."/>
            <person name="Crous P."/>
            <person name="Grigoriev I."/>
        </authorList>
    </citation>
    <scope>NUCLEOTIDE SEQUENCE</scope>
    <source>
        <strain evidence="1">CBS 116005</strain>
    </source>
</reference>
<accession>A0A6G1LP07</accession>